<evidence type="ECO:0000313" key="3">
    <source>
        <dbReference type="EMBL" id="MBU3806160.1"/>
    </source>
</evidence>
<name>A0A948T2I4_9FIRM</name>
<dbReference type="AlphaFoldDB" id="A0A948T2I4"/>
<sequence>MSVTAMWRNNEDGTVRASSSLVHVAIGEIDPMATSIEPMPKGFSSFSEGVTSDNALFLEWDSLTGNTSWILDHYRVFVSGSRSVDLPATQTRYTFKAPLPNIRYDVSIQAVWRNTITGAIAPGGRYSSFESWLEYEPFTPSVQPTPTPTPEPTATPTPEPKATPIPHLTPHSAESFPVRLPWNISLTLRSMAEKPWICTTSRKRRMML</sequence>
<evidence type="ECO:0000259" key="2">
    <source>
        <dbReference type="PROSITE" id="PS50853"/>
    </source>
</evidence>
<accession>A0A948T2I4</accession>
<protein>
    <recommendedName>
        <fullName evidence="2">Fibronectin type-III domain-containing protein</fullName>
    </recommendedName>
</protein>
<dbReference type="PROSITE" id="PS50853">
    <property type="entry name" value="FN3"/>
    <property type="match status" value="1"/>
</dbReference>
<proteinExistence type="predicted"/>
<dbReference type="InterPro" id="IPR036116">
    <property type="entry name" value="FN3_sf"/>
</dbReference>
<dbReference type="Proteomes" id="UP000713596">
    <property type="component" value="Unassembled WGS sequence"/>
</dbReference>
<feature type="region of interest" description="Disordered" evidence="1">
    <location>
        <begin position="140"/>
        <end position="172"/>
    </location>
</feature>
<dbReference type="EMBL" id="JAHLFP010000036">
    <property type="protein sequence ID" value="MBU3806160.1"/>
    <property type="molecule type" value="Genomic_DNA"/>
</dbReference>
<evidence type="ECO:0000313" key="4">
    <source>
        <dbReference type="Proteomes" id="UP000713596"/>
    </source>
</evidence>
<dbReference type="SUPFAM" id="SSF49265">
    <property type="entry name" value="Fibronectin type III"/>
    <property type="match status" value="1"/>
</dbReference>
<dbReference type="InterPro" id="IPR003961">
    <property type="entry name" value="FN3_dom"/>
</dbReference>
<reference evidence="3" key="2">
    <citation type="submission" date="2021-04" db="EMBL/GenBank/DDBJ databases">
        <authorList>
            <person name="Gilroy R."/>
        </authorList>
    </citation>
    <scope>NUCLEOTIDE SEQUENCE</scope>
    <source>
        <strain evidence="3">B5_2728</strain>
    </source>
</reference>
<feature type="domain" description="Fibronectin type-III" evidence="2">
    <location>
        <begin position="39"/>
        <end position="131"/>
    </location>
</feature>
<feature type="compositionally biased region" description="Pro residues" evidence="1">
    <location>
        <begin position="143"/>
        <end position="163"/>
    </location>
</feature>
<gene>
    <name evidence="3" type="ORF">H9882_04635</name>
</gene>
<reference evidence="3" key="1">
    <citation type="journal article" date="2021" name="PeerJ">
        <title>Extensive microbial diversity within the chicken gut microbiome revealed by metagenomics and culture.</title>
        <authorList>
            <person name="Gilroy R."/>
            <person name="Ravi A."/>
            <person name="Getino M."/>
            <person name="Pursley I."/>
            <person name="Horton D.L."/>
            <person name="Alikhan N.F."/>
            <person name="Baker D."/>
            <person name="Gharbi K."/>
            <person name="Hall N."/>
            <person name="Watson M."/>
            <person name="Adriaenssens E.M."/>
            <person name="Foster-Nyarko E."/>
            <person name="Jarju S."/>
            <person name="Secka A."/>
            <person name="Antonio M."/>
            <person name="Oren A."/>
            <person name="Chaudhuri R.R."/>
            <person name="La Ragione R."/>
            <person name="Hildebrand F."/>
            <person name="Pallen M.J."/>
        </authorList>
    </citation>
    <scope>NUCLEOTIDE SEQUENCE</scope>
    <source>
        <strain evidence="3">B5_2728</strain>
    </source>
</reference>
<organism evidence="3 4">
    <name type="scientific">Candidatus Allofournierella pullistercoris</name>
    <dbReference type="NCBI Taxonomy" id="2838597"/>
    <lineage>
        <taxon>Bacteria</taxon>
        <taxon>Bacillati</taxon>
        <taxon>Bacillota</taxon>
        <taxon>Clostridia</taxon>
        <taxon>Eubacteriales</taxon>
        <taxon>Oscillospiraceae</taxon>
        <taxon>Allofournierella</taxon>
    </lineage>
</organism>
<comment type="caution">
    <text evidence="3">The sequence shown here is derived from an EMBL/GenBank/DDBJ whole genome shotgun (WGS) entry which is preliminary data.</text>
</comment>
<evidence type="ECO:0000256" key="1">
    <source>
        <dbReference type="SAM" id="MobiDB-lite"/>
    </source>
</evidence>